<dbReference type="GO" id="GO:0008758">
    <property type="term" value="F:UDP-2,3-diacylglucosamine hydrolase activity"/>
    <property type="evidence" value="ECO:0007669"/>
    <property type="project" value="TreeGrafter"/>
</dbReference>
<evidence type="ECO:0000259" key="6">
    <source>
        <dbReference type="Pfam" id="PF00149"/>
    </source>
</evidence>
<gene>
    <name evidence="7" type="ORF">H9777_11505</name>
</gene>
<reference evidence="7" key="2">
    <citation type="submission" date="2021-04" db="EMBL/GenBank/DDBJ databases">
        <authorList>
            <person name="Gilroy R."/>
        </authorList>
    </citation>
    <scope>NUCLEOTIDE SEQUENCE</scope>
    <source>
        <strain evidence="7">G4-2901</strain>
    </source>
</reference>
<keyword evidence="4" id="KW-0472">Membrane</keyword>
<evidence type="ECO:0000256" key="2">
    <source>
        <dbReference type="ARBA" id="ARBA00022519"/>
    </source>
</evidence>
<keyword evidence="5" id="KW-0464">Manganese</keyword>
<dbReference type="Pfam" id="PF00149">
    <property type="entry name" value="Metallophos"/>
    <property type="match status" value="1"/>
</dbReference>
<evidence type="ECO:0000313" key="8">
    <source>
        <dbReference type="Proteomes" id="UP000783796"/>
    </source>
</evidence>
<organism evidence="7 8">
    <name type="scientific">Candidatus Phocaeicola faecigallinarum</name>
    <dbReference type="NCBI Taxonomy" id="2838732"/>
    <lineage>
        <taxon>Bacteria</taxon>
        <taxon>Pseudomonadati</taxon>
        <taxon>Bacteroidota</taxon>
        <taxon>Bacteroidia</taxon>
        <taxon>Bacteroidales</taxon>
        <taxon>Bacteroidaceae</taxon>
        <taxon>Phocaeicola</taxon>
    </lineage>
</organism>
<dbReference type="GO" id="GO:0016020">
    <property type="term" value="C:membrane"/>
    <property type="evidence" value="ECO:0007669"/>
    <property type="project" value="GOC"/>
</dbReference>
<evidence type="ECO:0000256" key="1">
    <source>
        <dbReference type="ARBA" id="ARBA00022475"/>
    </source>
</evidence>
<keyword evidence="3" id="KW-0479">Metal-binding</keyword>
<proteinExistence type="predicted"/>
<dbReference type="CDD" id="cd07398">
    <property type="entry name" value="MPP_YbbF-LpxH"/>
    <property type="match status" value="1"/>
</dbReference>
<keyword evidence="2" id="KW-0997">Cell inner membrane</keyword>
<dbReference type="AlphaFoldDB" id="A0A948TDI5"/>
<dbReference type="EMBL" id="JAHLFW010000095">
    <property type="protein sequence ID" value="MBU3838909.1"/>
    <property type="molecule type" value="Genomic_DNA"/>
</dbReference>
<dbReference type="Proteomes" id="UP000783796">
    <property type="component" value="Unassembled WGS sequence"/>
</dbReference>
<dbReference type="GO" id="GO:0009245">
    <property type="term" value="P:lipid A biosynthetic process"/>
    <property type="evidence" value="ECO:0007669"/>
    <property type="project" value="TreeGrafter"/>
</dbReference>
<dbReference type="GO" id="GO:0046872">
    <property type="term" value="F:metal ion binding"/>
    <property type="evidence" value="ECO:0007669"/>
    <property type="project" value="UniProtKB-KW"/>
</dbReference>
<dbReference type="Gene3D" id="3.60.21.10">
    <property type="match status" value="1"/>
</dbReference>
<comment type="caution">
    <text evidence="7">The sequence shown here is derived from an EMBL/GenBank/DDBJ whole genome shotgun (WGS) entry which is preliminary data.</text>
</comment>
<sequence>MQLKKHYKTIILSDLHLGMPHAKVNELIQFLRSVSCERLILNGDIIDGWYIHKHPKCAWRSDLMRLFRTISEMMKNSTSDVIYTYGNHDDFMQRYVGKVIVGIKVFRDFTLSSGGKKFLVTHGDCFDTVNRKATWLSKVGASCYEFLLFINEFYNKYRALRHKQPFSFAQVIKRWTKKLVSNFTNFEKQITDFAVKNNYDGIICGHIHHPEDTHLGNIRYLNSGDWIENKSVLIEDEDQNWKVLMA</sequence>
<keyword evidence="1" id="KW-1003">Cell membrane</keyword>
<dbReference type="InterPro" id="IPR029052">
    <property type="entry name" value="Metallo-depent_PP-like"/>
</dbReference>
<dbReference type="PANTHER" id="PTHR34990">
    <property type="entry name" value="UDP-2,3-DIACYLGLUCOSAMINE HYDROLASE-RELATED"/>
    <property type="match status" value="1"/>
</dbReference>
<dbReference type="PANTHER" id="PTHR34990:SF2">
    <property type="entry name" value="BLL8164 PROTEIN"/>
    <property type="match status" value="1"/>
</dbReference>
<dbReference type="InterPro" id="IPR043461">
    <property type="entry name" value="LpxH-like"/>
</dbReference>
<accession>A0A948TDI5</accession>
<reference evidence="7" key="1">
    <citation type="journal article" date="2021" name="PeerJ">
        <title>Extensive microbial diversity within the chicken gut microbiome revealed by metagenomics and culture.</title>
        <authorList>
            <person name="Gilroy R."/>
            <person name="Ravi A."/>
            <person name="Getino M."/>
            <person name="Pursley I."/>
            <person name="Horton D.L."/>
            <person name="Alikhan N.F."/>
            <person name="Baker D."/>
            <person name="Gharbi K."/>
            <person name="Hall N."/>
            <person name="Watson M."/>
            <person name="Adriaenssens E.M."/>
            <person name="Foster-Nyarko E."/>
            <person name="Jarju S."/>
            <person name="Secka A."/>
            <person name="Antonio M."/>
            <person name="Oren A."/>
            <person name="Chaudhuri R.R."/>
            <person name="La Ragione R."/>
            <person name="Hildebrand F."/>
            <person name="Pallen M.J."/>
        </authorList>
    </citation>
    <scope>NUCLEOTIDE SEQUENCE</scope>
    <source>
        <strain evidence="7">G4-2901</strain>
    </source>
</reference>
<evidence type="ECO:0000256" key="4">
    <source>
        <dbReference type="ARBA" id="ARBA00023136"/>
    </source>
</evidence>
<feature type="domain" description="Calcineurin-like phosphoesterase" evidence="6">
    <location>
        <begin position="8"/>
        <end position="210"/>
    </location>
</feature>
<protein>
    <submittedName>
        <fullName evidence="7">UDP-2,3-diacylglucosamine diphosphatase</fullName>
    </submittedName>
</protein>
<name>A0A948TDI5_9BACT</name>
<dbReference type="SUPFAM" id="SSF56300">
    <property type="entry name" value="Metallo-dependent phosphatases"/>
    <property type="match status" value="1"/>
</dbReference>
<evidence type="ECO:0000256" key="5">
    <source>
        <dbReference type="ARBA" id="ARBA00023211"/>
    </source>
</evidence>
<evidence type="ECO:0000256" key="3">
    <source>
        <dbReference type="ARBA" id="ARBA00022723"/>
    </source>
</evidence>
<evidence type="ECO:0000313" key="7">
    <source>
        <dbReference type="EMBL" id="MBU3838909.1"/>
    </source>
</evidence>
<dbReference type="InterPro" id="IPR004843">
    <property type="entry name" value="Calcineurin-like_PHP"/>
</dbReference>